<dbReference type="Pfam" id="PF01431">
    <property type="entry name" value="Peptidase_M13"/>
    <property type="match status" value="1"/>
</dbReference>
<evidence type="ECO:0000256" key="13">
    <source>
        <dbReference type="ARBA" id="ARBA00023136"/>
    </source>
</evidence>
<dbReference type="InterPro" id="IPR001611">
    <property type="entry name" value="Leu-rich_rpt"/>
</dbReference>
<evidence type="ECO:0000256" key="3">
    <source>
        <dbReference type="ARBA" id="ARBA00007357"/>
    </source>
</evidence>
<dbReference type="SMART" id="SM00369">
    <property type="entry name" value="LRR_TYP"/>
    <property type="match status" value="2"/>
</dbReference>
<feature type="domain" description="Peptidase M13 C-terminal" evidence="16">
    <location>
        <begin position="1079"/>
        <end position="1303"/>
    </location>
</feature>
<evidence type="ECO:0000313" key="19">
    <source>
        <dbReference type="Proteomes" id="UP000887458"/>
    </source>
</evidence>
<dbReference type="Gene3D" id="3.40.390.10">
    <property type="entry name" value="Collagenase (Catalytic Domain)"/>
    <property type="match status" value="1"/>
</dbReference>
<dbReference type="EMBL" id="NJHN03000039">
    <property type="protein sequence ID" value="KAH9421672.1"/>
    <property type="molecule type" value="Genomic_DNA"/>
</dbReference>
<evidence type="ECO:0000256" key="7">
    <source>
        <dbReference type="ARBA" id="ARBA00022723"/>
    </source>
</evidence>
<accession>A0ABQ8JGC8</accession>
<evidence type="ECO:0000256" key="5">
    <source>
        <dbReference type="ARBA" id="ARBA00022670"/>
    </source>
</evidence>
<reference evidence="18 19" key="1">
    <citation type="journal article" date="2018" name="J. Allergy Clin. Immunol.">
        <title>High-quality assembly of Dermatophagoides pteronyssinus genome and transcriptome reveals a wide range of novel allergens.</title>
        <authorList>
            <person name="Liu X.Y."/>
            <person name="Yang K.Y."/>
            <person name="Wang M.Q."/>
            <person name="Kwok J.S."/>
            <person name="Zeng X."/>
            <person name="Yang Z."/>
            <person name="Xiao X.J."/>
            <person name="Lau C.P."/>
            <person name="Li Y."/>
            <person name="Huang Z.M."/>
            <person name="Ba J.G."/>
            <person name="Yim A.K."/>
            <person name="Ouyang C.Y."/>
            <person name="Ngai S.M."/>
            <person name="Chan T.F."/>
            <person name="Leung E.L."/>
            <person name="Liu L."/>
            <person name="Liu Z.G."/>
            <person name="Tsui S.K."/>
        </authorList>
    </citation>
    <scope>NUCLEOTIDE SEQUENCE [LARGE SCALE GENOMIC DNA]</scope>
    <source>
        <strain evidence="18">Derp</strain>
    </source>
</reference>
<dbReference type="InterPro" id="IPR042089">
    <property type="entry name" value="Peptidase_M13_dom_2"/>
</dbReference>
<evidence type="ECO:0000256" key="12">
    <source>
        <dbReference type="ARBA" id="ARBA00023049"/>
    </source>
</evidence>
<evidence type="ECO:0000256" key="9">
    <source>
        <dbReference type="ARBA" id="ARBA00022801"/>
    </source>
</evidence>
<keyword evidence="8" id="KW-0677">Repeat</keyword>
<feature type="transmembrane region" description="Helical" evidence="15">
    <location>
        <begin position="1307"/>
        <end position="1329"/>
    </location>
</feature>
<dbReference type="InterPro" id="IPR032675">
    <property type="entry name" value="LRR_dom_sf"/>
</dbReference>
<keyword evidence="11 15" id="KW-1133">Transmembrane helix</keyword>
<keyword evidence="10" id="KW-0862">Zinc</keyword>
<feature type="transmembrane region" description="Helical" evidence="15">
    <location>
        <begin position="1451"/>
        <end position="1470"/>
    </location>
</feature>
<dbReference type="PANTHER" id="PTHR11733:SF167">
    <property type="entry name" value="FI17812P1-RELATED"/>
    <property type="match status" value="1"/>
</dbReference>
<evidence type="ECO:0000259" key="17">
    <source>
        <dbReference type="Pfam" id="PF05649"/>
    </source>
</evidence>
<feature type="region of interest" description="Disordered" evidence="14">
    <location>
        <begin position="118"/>
        <end position="143"/>
    </location>
</feature>
<dbReference type="Gene3D" id="1.10.1380.10">
    <property type="entry name" value="Neutral endopeptidase , domain2"/>
    <property type="match status" value="1"/>
</dbReference>
<dbReference type="InterPro" id="IPR024079">
    <property type="entry name" value="MetalloPept_cat_dom_sf"/>
</dbReference>
<protein>
    <submittedName>
        <fullName evidence="18">NEDD8 protease nep2</fullName>
    </submittedName>
</protein>
<dbReference type="PANTHER" id="PTHR11733">
    <property type="entry name" value="ZINC METALLOPROTEASE FAMILY M13 NEPRILYSIN-RELATED"/>
    <property type="match status" value="1"/>
</dbReference>
<dbReference type="Pfam" id="PF05649">
    <property type="entry name" value="Peptidase_M13_N"/>
    <property type="match status" value="1"/>
</dbReference>
<proteinExistence type="inferred from homology"/>
<evidence type="ECO:0000256" key="10">
    <source>
        <dbReference type="ARBA" id="ARBA00022833"/>
    </source>
</evidence>
<evidence type="ECO:0000256" key="4">
    <source>
        <dbReference type="ARBA" id="ARBA00022614"/>
    </source>
</evidence>
<dbReference type="InterPro" id="IPR018497">
    <property type="entry name" value="Peptidase_M13_C"/>
</dbReference>
<evidence type="ECO:0000256" key="1">
    <source>
        <dbReference type="ARBA" id="ARBA00001947"/>
    </source>
</evidence>
<sequence>MTFSSSSSSMATLKVAKNHKKMILINSLIKYLFKQNQTFMIIIWKLVILQIIIIIIETKSTSAALLYNNRIHHQQQQQQHFNLINYNWFDDDDDEIIISKIITNENYNQIKPPLELPSKSVQHSSASNSASSHHQQYQQQQQQQCPHSDDHHILLPCICNSNKKEIICRGGGSTISGSASEQLQNTFIYYAKWIPQELQYFDSIYINLRNLTKLDEKLFNGIKFSNLLLSGSELTYLHRNTFLDTEKFIYTVFIYGTNLSSEPNGRFDFFASIRKLINLQKLIIYQNNLTEIPERAFTQNDLKSINNNVTDNNETLSNNEQDVHELQLTEIQITTGNIRSIGTDAFADLLHLEQLSLSKNQINFIHPYAFRMNKSSNLTLMIDLTDNDLNSTSFVPESFLDAKRPLKIHLGLNGCNLNLNHLPEEIFRPFLDENIKNIIDVGRHCFNLQCGCRMSWTLSERYRLRVKNFRCSNDQNHTVYFSDYMRNKTCPLNYQRQTKLSPSTTPTATTTMTTTTTAIISSNQTGSNTTGDQIKANEIPIESKDSSSLYRNNSTLIIDTTFIDRDRDQSYCSTKKCSKQGIEINTYINRTVDPCDSFYDFACNGWESKHLLEYLVQFLSNGGSEYDNFVKVQLKIEENFEKLLIVDQNLLMKKNFTTTTTTASIELPTLKISDNNVLMIENIRQMYTKCITLSTKEPDLNILNKILDNIGGWPLLTKKFDNEQYRWEKYFDKIINNYNDHIFIELESNIDEKQIKYLMIKSGGFIVSHRKLLSVKLNRLESYANYILATAIHFGAKNYQNETMDEIWEMIKFEKQLANIAKKSMGPEFMIQRKMETLGCLIQEIDWLYILNNIQHQHRIMNDSSFAQTKLMFDVHYLIELSRLLIRTDQRIISNYIGWRVIDLIGYQFGGQTFIDIQQNFYSTESREGLKAIKKQCLEPLLQSIPYLMTRIYAEQYLPLNARTNARQIIEMVKNSFIESMRKKNWIDEPKRELIEKVEKININVGYPDWIMDDKSLENFHSILNYTIPEKKKNSTLTLIQYYSKIQELKILHLLSQIGEQINKSLLWDPLPLHVGATYDYVGHIITIPMGLLQPPFYEDDRPFYLNYASLGSFFGHEMGHSVTPRYSEFDQLLPPWNMNILKDYLFKAQCFVSQYTSYYDKEADLHLDGTRTFEEDMSDLAGIQAAYYAYQEAAKRLTTMTNNNHQQTSNVTNGQLQQQQQSIHMQRIQELPEFSIDMLFFISFAQKWCRFSTHVQTRMRISKSVHSPGKYRVNGALSNLDSFAKAFNCPIGSAMNPAKRCESWCLYSLMLLILFVGEIIISSLAFIFPQNVLNFLKNHLSKDMITKYREDTNLQNLIDIIQLQFKCCGISDYGYKDWSMNIYFNCTYFNPSSERCAVPYSCCRNLKTEIDTMCGYNMQNLSSVIEINKYVYTRGCVEAISELVDHNMNLVAIICLGSALAQLFAMFLARSLQGQIFAQRARWM</sequence>
<dbReference type="SUPFAM" id="SSF48652">
    <property type="entry name" value="Tetraspanin"/>
    <property type="match status" value="1"/>
</dbReference>
<dbReference type="Gene3D" id="1.10.1450.10">
    <property type="entry name" value="Tetraspanin"/>
    <property type="match status" value="1"/>
</dbReference>
<dbReference type="CDD" id="cd08662">
    <property type="entry name" value="M13"/>
    <property type="match status" value="1"/>
</dbReference>
<keyword evidence="12" id="KW-0482">Metalloprotease</keyword>
<keyword evidence="19" id="KW-1185">Reference proteome</keyword>
<dbReference type="InterPro" id="IPR008952">
    <property type="entry name" value="Tetraspanin_EC2_sf"/>
</dbReference>
<evidence type="ECO:0000313" key="18">
    <source>
        <dbReference type="EMBL" id="KAH9421672.1"/>
    </source>
</evidence>
<comment type="caution">
    <text evidence="18">The sequence shown here is derived from an EMBL/GenBank/DDBJ whole genome shotgun (WGS) entry which is preliminary data.</text>
</comment>
<dbReference type="SUPFAM" id="SSF52058">
    <property type="entry name" value="L domain-like"/>
    <property type="match status" value="1"/>
</dbReference>
<dbReference type="Pfam" id="PF00335">
    <property type="entry name" value="Tetraspanin"/>
    <property type="match status" value="1"/>
</dbReference>
<reference evidence="18 19" key="2">
    <citation type="journal article" date="2022" name="Mol. Biol. Evol.">
        <title>Comparative Genomics Reveals Insights into the Divergent Evolution of Astigmatic Mites and Household Pest Adaptations.</title>
        <authorList>
            <person name="Xiong Q."/>
            <person name="Wan A.T."/>
            <person name="Liu X."/>
            <person name="Fung C.S."/>
            <person name="Xiao X."/>
            <person name="Malainual N."/>
            <person name="Hou J."/>
            <person name="Wang L."/>
            <person name="Wang M."/>
            <person name="Yang K.Y."/>
            <person name="Cui Y."/>
            <person name="Leung E.L."/>
            <person name="Nong W."/>
            <person name="Shin S.K."/>
            <person name="Au S.W."/>
            <person name="Jeong K.Y."/>
            <person name="Chew F.T."/>
            <person name="Hui J.H."/>
            <person name="Leung T.F."/>
            <person name="Tungtrongchitr A."/>
            <person name="Zhong N."/>
            <person name="Liu Z."/>
            <person name="Tsui S.K."/>
        </authorList>
    </citation>
    <scope>NUCLEOTIDE SEQUENCE [LARGE SCALE GENOMIC DNA]</scope>
    <source>
        <strain evidence="18">Derp</strain>
    </source>
</reference>
<comment type="subcellular location">
    <subcellularLocation>
        <location evidence="2">Membrane</location>
        <topology evidence="2">Multi-pass membrane protein</topology>
    </subcellularLocation>
</comment>
<keyword evidence="5 18" id="KW-0645">Protease</keyword>
<keyword evidence="9" id="KW-0378">Hydrolase</keyword>
<dbReference type="SUPFAM" id="SSF55486">
    <property type="entry name" value="Metalloproteases ('zincins'), catalytic domain"/>
    <property type="match status" value="1"/>
</dbReference>
<dbReference type="GO" id="GO:0006508">
    <property type="term" value="P:proteolysis"/>
    <property type="evidence" value="ECO:0007669"/>
    <property type="project" value="UniProtKB-KW"/>
</dbReference>
<dbReference type="InterPro" id="IPR008753">
    <property type="entry name" value="Peptidase_M13_N"/>
</dbReference>
<evidence type="ECO:0000256" key="8">
    <source>
        <dbReference type="ARBA" id="ARBA00022737"/>
    </source>
</evidence>
<dbReference type="PRINTS" id="PR00786">
    <property type="entry name" value="NEPRILYSIN"/>
</dbReference>
<dbReference type="InterPro" id="IPR003591">
    <property type="entry name" value="Leu-rich_rpt_typical-subtyp"/>
</dbReference>
<organism evidence="18 19">
    <name type="scientific">Dermatophagoides pteronyssinus</name>
    <name type="common">European house dust mite</name>
    <dbReference type="NCBI Taxonomy" id="6956"/>
    <lineage>
        <taxon>Eukaryota</taxon>
        <taxon>Metazoa</taxon>
        <taxon>Ecdysozoa</taxon>
        <taxon>Arthropoda</taxon>
        <taxon>Chelicerata</taxon>
        <taxon>Arachnida</taxon>
        <taxon>Acari</taxon>
        <taxon>Acariformes</taxon>
        <taxon>Sarcoptiformes</taxon>
        <taxon>Astigmata</taxon>
        <taxon>Psoroptidia</taxon>
        <taxon>Analgoidea</taxon>
        <taxon>Pyroglyphidae</taxon>
        <taxon>Dermatophagoidinae</taxon>
        <taxon>Dermatophagoides</taxon>
    </lineage>
</organism>
<gene>
    <name evidence="18" type="primary">Nep2_3</name>
    <name evidence="18" type="ORF">DERP_009077</name>
</gene>
<dbReference type="GO" id="GO:0008233">
    <property type="term" value="F:peptidase activity"/>
    <property type="evidence" value="ECO:0007669"/>
    <property type="project" value="UniProtKB-KW"/>
</dbReference>
<keyword evidence="4" id="KW-0433">Leucine-rich repeat</keyword>
<comment type="similarity">
    <text evidence="3">Belongs to the peptidase M13 family.</text>
</comment>
<evidence type="ECO:0000256" key="14">
    <source>
        <dbReference type="SAM" id="MobiDB-lite"/>
    </source>
</evidence>
<evidence type="ECO:0000256" key="15">
    <source>
        <dbReference type="SAM" id="Phobius"/>
    </source>
</evidence>
<keyword evidence="7" id="KW-0479">Metal-binding</keyword>
<keyword evidence="6 15" id="KW-0812">Transmembrane</keyword>
<evidence type="ECO:0000256" key="6">
    <source>
        <dbReference type="ARBA" id="ARBA00022692"/>
    </source>
</evidence>
<comment type="cofactor">
    <cofactor evidence="1">
        <name>Zn(2+)</name>
        <dbReference type="ChEBI" id="CHEBI:29105"/>
    </cofactor>
</comment>
<feature type="transmembrane region" description="Helical" evidence="15">
    <location>
        <begin position="38"/>
        <end position="56"/>
    </location>
</feature>
<dbReference type="InterPro" id="IPR018499">
    <property type="entry name" value="Tetraspanin/Peripherin"/>
</dbReference>
<keyword evidence="13 15" id="KW-0472">Membrane</keyword>
<dbReference type="PROSITE" id="PS51885">
    <property type="entry name" value="NEPRILYSIN"/>
    <property type="match status" value="1"/>
</dbReference>
<evidence type="ECO:0000256" key="2">
    <source>
        <dbReference type="ARBA" id="ARBA00004141"/>
    </source>
</evidence>
<name>A0ABQ8JGC8_DERPT</name>
<dbReference type="PROSITE" id="PS51450">
    <property type="entry name" value="LRR"/>
    <property type="match status" value="1"/>
</dbReference>
<evidence type="ECO:0000256" key="11">
    <source>
        <dbReference type="ARBA" id="ARBA00022989"/>
    </source>
</evidence>
<dbReference type="InterPro" id="IPR000718">
    <property type="entry name" value="Peptidase_M13"/>
</dbReference>
<dbReference type="Pfam" id="PF13855">
    <property type="entry name" value="LRR_8"/>
    <property type="match status" value="1"/>
</dbReference>
<evidence type="ECO:0000259" key="16">
    <source>
        <dbReference type="Pfam" id="PF01431"/>
    </source>
</evidence>
<dbReference type="Proteomes" id="UP000887458">
    <property type="component" value="Unassembled WGS sequence"/>
</dbReference>
<feature type="domain" description="Peptidase M13 N-terminal" evidence="17">
    <location>
        <begin position="594"/>
        <end position="1008"/>
    </location>
</feature>
<dbReference type="Gene3D" id="3.80.10.10">
    <property type="entry name" value="Ribonuclease Inhibitor"/>
    <property type="match status" value="1"/>
</dbReference>